<dbReference type="EMBL" id="JAWDGP010006239">
    <property type="protein sequence ID" value="KAK3745035.1"/>
    <property type="molecule type" value="Genomic_DNA"/>
</dbReference>
<name>A0AAE0YIF1_9GAST</name>
<organism evidence="1 2">
    <name type="scientific">Elysia crispata</name>
    <name type="common">lettuce slug</name>
    <dbReference type="NCBI Taxonomy" id="231223"/>
    <lineage>
        <taxon>Eukaryota</taxon>
        <taxon>Metazoa</taxon>
        <taxon>Spiralia</taxon>
        <taxon>Lophotrochozoa</taxon>
        <taxon>Mollusca</taxon>
        <taxon>Gastropoda</taxon>
        <taxon>Heterobranchia</taxon>
        <taxon>Euthyneura</taxon>
        <taxon>Panpulmonata</taxon>
        <taxon>Sacoglossa</taxon>
        <taxon>Placobranchoidea</taxon>
        <taxon>Plakobranchidae</taxon>
        <taxon>Elysia</taxon>
    </lineage>
</organism>
<accession>A0AAE0YIF1</accession>
<evidence type="ECO:0000313" key="2">
    <source>
        <dbReference type="Proteomes" id="UP001283361"/>
    </source>
</evidence>
<gene>
    <name evidence="1" type="ORF">RRG08_037650</name>
</gene>
<protein>
    <submittedName>
        <fullName evidence="1">Uncharacterized protein</fullName>
    </submittedName>
</protein>
<keyword evidence="2" id="KW-1185">Reference proteome</keyword>
<proteinExistence type="predicted"/>
<comment type="caution">
    <text evidence="1">The sequence shown here is derived from an EMBL/GenBank/DDBJ whole genome shotgun (WGS) entry which is preliminary data.</text>
</comment>
<reference evidence="1" key="1">
    <citation type="journal article" date="2023" name="G3 (Bethesda)">
        <title>A reference genome for the long-term kleptoplast-retaining sea slug Elysia crispata morphotype clarki.</title>
        <authorList>
            <person name="Eastman K.E."/>
            <person name="Pendleton A.L."/>
            <person name="Shaikh M.A."/>
            <person name="Suttiyut T."/>
            <person name="Ogas R."/>
            <person name="Tomko P."/>
            <person name="Gavelis G."/>
            <person name="Widhalm J.R."/>
            <person name="Wisecaver J.H."/>
        </authorList>
    </citation>
    <scope>NUCLEOTIDE SEQUENCE</scope>
    <source>
        <strain evidence="1">ECLA1</strain>
    </source>
</reference>
<dbReference type="AlphaFoldDB" id="A0AAE0YIF1"/>
<evidence type="ECO:0000313" key="1">
    <source>
        <dbReference type="EMBL" id="KAK3745035.1"/>
    </source>
</evidence>
<dbReference type="Proteomes" id="UP001283361">
    <property type="component" value="Unassembled WGS sequence"/>
</dbReference>
<sequence>MEGRCSHCEGREFLEKISVKIALPLKRAIFDSLLTAHCSGQVDSTDTDIYRDKNFNYWRSRLSELHSAWTCTLPGSVAAFPDYNAVETFSNRTQTVALNPHDTKIICASCSAFQKCASSILAMFEHSLNLCRCLATSSGELTQNMCGT</sequence>